<dbReference type="VEuPathDB" id="FungiDB:Z519_02246"/>
<dbReference type="AlphaFoldDB" id="A0A0D2I0Z5"/>
<accession>A0A0D2I0Z5</accession>
<gene>
    <name evidence="1" type="ORF">Z519_02246</name>
</gene>
<evidence type="ECO:0000313" key="1">
    <source>
        <dbReference type="EMBL" id="KIW96855.1"/>
    </source>
</evidence>
<keyword evidence="2" id="KW-1185">Reference proteome</keyword>
<dbReference type="GeneID" id="27695174"/>
<proteinExistence type="predicted"/>
<dbReference type="HOGENOM" id="CLU_2145591_0_0_1"/>
<protein>
    <submittedName>
        <fullName evidence="1">Uncharacterized protein</fullName>
    </submittedName>
</protein>
<dbReference type="EMBL" id="KN846982">
    <property type="protein sequence ID" value="KIW96855.1"/>
    <property type="molecule type" value="Genomic_DNA"/>
</dbReference>
<evidence type="ECO:0000313" key="2">
    <source>
        <dbReference type="Proteomes" id="UP000053789"/>
    </source>
</evidence>
<dbReference type="OrthoDB" id="10579151at2759"/>
<name>A0A0D2I0Z5_CLAB1</name>
<reference evidence="1" key="1">
    <citation type="submission" date="2015-01" db="EMBL/GenBank/DDBJ databases">
        <title>The Genome Sequence of Cladophialophora bantiana CBS 173.52.</title>
        <authorList>
            <consortium name="The Broad Institute Genomics Platform"/>
            <person name="Cuomo C."/>
            <person name="de Hoog S."/>
            <person name="Gorbushina A."/>
            <person name="Stielow B."/>
            <person name="Teixiera M."/>
            <person name="Abouelleil A."/>
            <person name="Chapman S.B."/>
            <person name="Priest M."/>
            <person name="Young S.K."/>
            <person name="Wortman J."/>
            <person name="Nusbaum C."/>
            <person name="Birren B."/>
        </authorList>
    </citation>
    <scope>NUCLEOTIDE SEQUENCE [LARGE SCALE GENOMIC DNA]</scope>
    <source>
        <strain evidence="1">CBS 173.52</strain>
    </source>
</reference>
<dbReference type="RefSeq" id="XP_016623524.1">
    <property type="nucleotide sequence ID" value="XM_016760003.1"/>
</dbReference>
<sequence length="112" mass="11751">MLTRLAIPAPKIKINSKGELNRPAPFDDCDGEAARPVEVPEVIGEFAVEVMELLALLVDIDVTEAPEDAGVVAGGMVDWVGIATVLNKGLDVDVITVASGPICCLRQVSVVL</sequence>
<organism evidence="1 2">
    <name type="scientific">Cladophialophora bantiana (strain ATCC 10958 / CBS 173.52 / CDC B-1940 / NIH 8579)</name>
    <name type="common">Xylohypha bantiana</name>
    <dbReference type="NCBI Taxonomy" id="1442370"/>
    <lineage>
        <taxon>Eukaryota</taxon>
        <taxon>Fungi</taxon>
        <taxon>Dikarya</taxon>
        <taxon>Ascomycota</taxon>
        <taxon>Pezizomycotina</taxon>
        <taxon>Eurotiomycetes</taxon>
        <taxon>Chaetothyriomycetidae</taxon>
        <taxon>Chaetothyriales</taxon>
        <taxon>Herpotrichiellaceae</taxon>
        <taxon>Cladophialophora</taxon>
    </lineage>
</organism>
<dbReference type="Proteomes" id="UP000053789">
    <property type="component" value="Unassembled WGS sequence"/>
</dbReference>